<dbReference type="OrthoDB" id="3868034at2"/>
<reference evidence="2 3" key="1">
    <citation type="submission" date="2018-06" db="EMBL/GenBank/DDBJ databases">
        <title>The complete genome sequence of a nosiheptide producer Streptomyces actuosus ATCC 25421: deducing the ability of producing a new class III lantibiotics.</title>
        <authorList>
            <person name="Liu W."/>
            <person name="Sun F."/>
            <person name="Hu Y."/>
        </authorList>
    </citation>
    <scope>NUCLEOTIDE SEQUENCE [LARGE SCALE GENOMIC DNA]</scope>
    <source>
        <strain evidence="2 3">ATCC 25421</strain>
    </source>
</reference>
<evidence type="ECO:0000313" key="3">
    <source>
        <dbReference type="Proteomes" id="UP000247634"/>
    </source>
</evidence>
<sequence>MLLAAGAVVALTTTAASAVGSPLTHTSTQPTAVSAAVAPTAQREASAPLSRAAVLGVGRAVHPVVDTGIYSGPGLSTPRIGTAWAGDNVAAICQTQDSNGKRMVLGIERPGRNGIQWANTAGYLWDDDIREYTGDLPGCAGYGRSVHPVVDTGLYSAPGLSTPRIGTAWAGDDVAGVCKITDSNGKRMVLGIERPGRNGIQWANTAGYVWDGDIREYTGDLQDCGLS</sequence>
<dbReference type="KEGG" id="sact:DMT42_20160"/>
<protein>
    <submittedName>
        <fullName evidence="2">Uncharacterized protein</fullName>
    </submittedName>
</protein>
<proteinExistence type="predicted"/>
<evidence type="ECO:0000313" key="2">
    <source>
        <dbReference type="EMBL" id="AWT44393.1"/>
    </source>
</evidence>
<organism evidence="2 3">
    <name type="scientific">Streptomyces actuosus</name>
    <dbReference type="NCBI Taxonomy" id="1885"/>
    <lineage>
        <taxon>Bacteria</taxon>
        <taxon>Bacillati</taxon>
        <taxon>Actinomycetota</taxon>
        <taxon>Actinomycetes</taxon>
        <taxon>Kitasatosporales</taxon>
        <taxon>Streptomycetaceae</taxon>
        <taxon>Streptomyces</taxon>
    </lineage>
</organism>
<feature type="chain" id="PRO_5038391334" evidence="1">
    <location>
        <begin position="19"/>
        <end position="227"/>
    </location>
</feature>
<name>A0A2U9P4G4_STRAS</name>
<evidence type="ECO:0000256" key="1">
    <source>
        <dbReference type="SAM" id="SignalP"/>
    </source>
</evidence>
<dbReference type="EMBL" id="CP029788">
    <property type="protein sequence ID" value="AWT44393.1"/>
    <property type="molecule type" value="Genomic_DNA"/>
</dbReference>
<dbReference type="Proteomes" id="UP000247634">
    <property type="component" value="Chromosome"/>
</dbReference>
<dbReference type="AlphaFoldDB" id="A0A2U9P4G4"/>
<accession>A0A2U9P4G4</accession>
<keyword evidence="1" id="KW-0732">Signal</keyword>
<dbReference type="RefSeq" id="WP_110629294.1">
    <property type="nucleotide sequence ID" value="NZ_CP029788.1"/>
</dbReference>
<gene>
    <name evidence="2" type="ORF">DMT42_20160</name>
</gene>
<keyword evidence="3" id="KW-1185">Reference proteome</keyword>
<feature type="signal peptide" evidence="1">
    <location>
        <begin position="1"/>
        <end position="18"/>
    </location>
</feature>